<protein>
    <submittedName>
        <fullName evidence="6">ANTAR domain-containing protein</fullName>
    </submittedName>
</protein>
<dbReference type="GO" id="GO:0003723">
    <property type="term" value="F:RNA binding"/>
    <property type="evidence" value="ECO:0007669"/>
    <property type="project" value="InterPro"/>
</dbReference>
<feature type="compositionally biased region" description="Low complexity" evidence="3">
    <location>
        <begin position="185"/>
        <end position="195"/>
    </location>
</feature>
<name>A0A1I3ARB8_9ACTN</name>
<keyword evidence="1" id="KW-0805">Transcription regulation</keyword>
<evidence type="ECO:0000256" key="2">
    <source>
        <dbReference type="ARBA" id="ARBA00023163"/>
    </source>
</evidence>
<dbReference type="InterPro" id="IPR036388">
    <property type="entry name" value="WH-like_DNA-bd_sf"/>
</dbReference>
<feature type="region of interest" description="Disordered" evidence="3">
    <location>
        <begin position="168"/>
        <end position="197"/>
    </location>
</feature>
<evidence type="ECO:0000313" key="5">
    <source>
        <dbReference type="EMBL" id="NYH86024.1"/>
    </source>
</evidence>
<dbReference type="Proteomes" id="UP000533017">
    <property type="component" value="Unassembled WGS sequence"/>
</dbReference>
<reference evidence="6 7" key="1">
    <citation type="submission" date="2016-10" db="EMBL/GenBank/DDBJ databases">
        <authorList>
            <person name="de Groot N.N."/>
        </authorList>
    </citation>
    <scope>NUCLEOTIDE SEQUENCE [LARGE SCALE GENOMIC DNA]</scope>
    <source>
        <strain evidence="6 7">CPCC 202808</strain>
    </source>
</reference>
<dbReference type="STRING" id="504797.SAMN05421678_12038"/>
<evidence type="ECO:0000259" key="4">
    <source>
        <dbReference type="SMART" id="SM01012"/>
    </source>
</evidence>
<proteinExistence type="predicted"/>
<sequence>MDEERHQRLWRTIAERAEGSGSTGWAGAVCAAVVSLVDGVDAATLTVRANSRAQETWGASDEWAASLEELQYTLGEGPGLDAFRTGNVVLAPYLGSEEARWPAFVQAVSSLGLGAAVAFPLQVGAIRLGTLDLFCRTSGRLTPEALADAAVLADLSVYALLRQLGDSPAEGPSGVPDPAEEPELAEGPGPAPNAGDLPLSYHEVHLATGMLAAHLEVELDEAFARLRARAYSEDRPLLALARDIVARRVSLDDDDST</sequence>
<gene>
    <name evidence="5" type="ORF">FHR37_004875</name>
    <name evidence="6" type="ORF">SAMN05421678_12038</name>
</gene>
<dbReference type="SUPFAM" id="SSF55781">
    <property type="entry name" value="GAF domain-like"/>
    <property type="match status" value="1"/>
</dbReference>
<dbReference type="InterPro" id="IPR029016">
    <property type="entry name" value="GAF-like_dom_sf"/>
</dbReference>
<dbReference type="Pfam" id="PF03861">
    <property type="entry name" value="ANTAR"/>
    <property type="match status" value="1"/>
</dbReference>
<dbReference type="EMBL" id="JACBZA010000001">
    <property type="protein sequence ID" value="NYH86024.1"/>
    <property type="molecule type" value="Genomic_DNA"/>
</dbReference>
<evidence type="ECO:0000313" key="6">
    <source>
        <dbReference type="EMBL" id="SFH52542.1"/>
    </source>
</evidence>
<evidence type="ECO:0000313" key="7">
    <source>
        <dbReference type="Proteomes" id="UP000199052"/>
    </source>
</evidence>
<dbReference type="RefSeq" id="WP_202818368.1">
    <property type="nucleotide sequence ID" value="NZ_FOOI01000020.1"/>
</dbReference>
<dbReference type="InterPro" id="IPR005561">
    <property type="entry name" value="ANTAR"/>
</dbReference>
<dbReference type="AlphaFoldDB" id="A0A1I3ARB8"/>
<keyword evidence="8" id="KW-1185">Reference proteome</keyword>
<organism evidence="6 7">
    <name type="scientific">Actinopolymorpha cephalotaxi</name>
    <dbReference type="NCBI Taxonomy" id="504797"/>
    <lineage>
        <taxon>Bacteria</taxon>
        <taxon>Bacillati</taxon>
        <taxon>Actinomycetota</taxon>
        <taxon>Actinomycetes</taxon>
        <taxon>Propionibacteriales</taxon>
        <taxon>Actinopolymorphaceae</taxon>
        <taxon>Actinopolymorpha</taxon>
    </lineage>
</organism>
<dbReference type="PIRSF" id="PIRSF036625">
    <property type="entry name" value="GAF_ANTAR"/>
    <property type="match status" value="1"/>
</dbReference>
<evidence type="ECO:0000313" key="8">
    <source>
        <dbReference type="Proteomes" id="UP000533017"/>
    </source>
</evidence>
<evidence type="ECO:0000256" key="3">
    <source>
        <dbReference type="SAM" id="MobiDB-lite"/>
    </source>
</evidence>
<feature type="domain" description="ANTAR" evidence="4">
    <location>
        <begin position="160"/>
        <end position="245"/>
    </location>
</feature>
<dbReference type="Proteomes" id="UP000199052">
    <property type="component" value="Unassembled WGS sequence"/>
</dbReference>
<dbReference type="Gene3D" id="3.30.450.40">
    <property type="match status" value="1"/>
</dbReference>
<dbReference type="SMART" id="SM01012">
    <property type="entry name" value="ANTAR"/>
    <property type="match status" value="1"/>
</dbReference>
<dbReference type="Gene3D" id="1.10.10.10">
    <property type="entry name" value="Winged helix-like DNA-binding domain superfamily/Winged helix DNA-binding domain"/>
    <property type="match status" value="1"/>
</dbReference>
<dbReference type="EMBL" id="FOOI01000020">
    <property type="protein sequence ID" value="SFH52542.1"/>
    <property type="molecule type" value="Genomic_DNA"/>
</dbReference>
<evidence type="ECO:0000256" key="1">
    <source>
        <dbReference type="ARBA" id="ARBA00023015"/>
    </source>
</evidence>
<accession>A0A1I3ARB8</accession>
<keyword evidence="2" id="KW-0804">Transcription</keyword>
<reference evidence="5 8" key="2">
    <citation type="submission" date="2020-07" db="EMBL/GenBank/DDBJ databases">
        <title>Sequencing the genomes of 1000 actinobacteria strains.</title>
        <authorList>
            <person name="Klenk H.-P."/>
        </authorList>
    </citation>
    <scope>NUCLEOTIDE SEQUENCE [LARGE SCALE GENOMIC DNA]</scope>
    <source>
        <strain evidence="5 8">DSM 45117</strain>
    </source>
</reference>
<dbReference type="InterPro" id="IPR012074">
    <property type="entry name" value="GAF_ANTAR"/>
</dbReference>